<reference evidence="3" key="1">
    <citation type="submission" date="2020-02" db="EMBL/GenBank/DDBJ databases">
        <authorList>
            <person name="Meier V. D."/>
        </authorList>
    </citation>
    <scope>NUCLEOTIDE SEQUENCE</scope>
    <source>
        <strain evidence="3">AVDCRST_MAG12</strain>
    </source>
</reference>
<feature type="transmembrane region" description="Helical" evidence="2">
    <location>
        <begin position="12"/>
        <end position="39"/>
    </location>
</feature>
<protein>
    <submittedName>
        <fullName evidence="3">Uncharacterized protein</fullName>
    </submittedName>
</protein>
<feature type="coiled-coil region" evidence="1">
    <location>
        <begin position="154"/>
        <end position="215"/>
    </location>
</feature>
<evidence type="ECO:0000256" key="1">
    <source>
        <dbReference type="SAM" id="Coils"/>
    </source>
</evidence>
<keyword evidence="2" id="KW-0812">Transmembrane</keyword>
<keyword evidence="2" id="KW-0472">Membrane</keyword>
<evidence type="ECO:0000256" key="2">
    <source>
        <dbReference type="SAM" id="Phobius"/>
    </source>
</evidence>
<sequence>ALRPMNVVVLTIGFVFFVVTLAWWALPLTLATYAALVFLGARDPFLQSRVLGRKEPVIQQQPRDLSPERRSRWLPRGETRERVDAALAEYRKIVAAIEASDDVTRAVLEDTAPRLHAAADRLVDVALERETAAGTVRELRARSGPETGPRDEDLRQLEARIQEADADISATSGQFLDLRARVVRISIDADNAQRVAALNATLDELNARLEALGEIAPRTE</sequence>
<keyword evidence="1" id="KW-0175">Coiled coil</keyword>
<dbReference type="AlphaFoldDB" id="A0A6J4RKS4"/>
<dbReference type="EMBL" id="CADCVK010000139">
    <property type="protein sequence ID" value="CAA9471513.1"/>
    <property type="molecule type" value="Genomic_DNA"/>
</dbReference>
<proteinExistence type="predicted"/>
<accession>A0A6J4RKS4</accession>
<name>A0A6J4RKS4_9ACTN</name>
<gene>
    <name evidence="3" type="ORF">AVDCRST_MAG12-815</name>
</gene>
<keyword evidence="2" id="KW-1133">Transmembrane helix</keyword>
<evidence type="ECO:0000313" key="3">
    <source>
        <dbReference type="EMBL" id="CAA9471513.1"/>
    </source>
</evidence>
<organism evidence="3">
    <name type="scientific">uncultured Rubrobacteraceae bacterium</name>
    <dbReference type="NCBI Taxonomy" id="349277"/>
    <lineage>
        <taxon>Bacteria</taxon>
        <taxon>Bacillati</taxon>
        <taxon>Actinomycetota</taxon>
        <taxon>Rubrobacteria</taxon>
        <taxon>Rubrobacterales</taxon>
        <taxon>Rubrobacteraceae</taxon>
        <taxon>environmental samples</taxon>
    </lineage>
</organism>
<feature type="non-terminal residue" evidence="3">
    <location>
        <position position="1"/>
    </location>
</feature>